<evidence type="ECO:0000256" key="11">
    <source>
        <dbReference type="PIRSR" id="PIRSR601842-1"/>
    </source>
</evidence>
<dbReference type="GO" id="GO:0008270">
    <property type="term" value="F:zinc ion binding"/>
    <property type="evidence" value="ECO:0007669"/>
    <property type="project" value="InterPro"/>
</dbReference>
<gene>
    <name evidence="16" type="ORF">M011DRAFT_476489</name>
</gene>
<dbReference type="Proteomes" id="UP000799440">
    <property type="component" value="Unassembled WGS sequence"/>
</dbReference>
<keyword evidence="6 13" id="KW-0732">Signal</keyword>
<feature type="region of interest" description="Disordered" evidence="14">
    <location>
        <begin position="289"/>
        <end position="308"/>
    </location>
</feature>
<evidence type="ECO:0000256" key="5">
    <source>
        <dbReference type="ARBA" id="ARBA00022723"/>
    </source>
</evidence>
<dbReference type="Gene3D" id="1.10.390.10">
    <property type="entry name" value="Neutral Protease Domain 2"/>
    <property type="match status" value="1"/>
</dbReference>
<keyword evidence="4 13" id="KW-0645">Protease</keyword>
<evidence type="ECO:0000256" key="3">
    <source>
        <dbReference type="ARBA" id="ARBA00022525"/>
    </source>
</evidence>
<dbReference type="Pfam" id="PF07504">
    <property type="entry name" value="FTP"/>
    <property type="match status" value="1"/>
</dbReference>
<evidence type="ECO:0000256" key="4">
    <source>
        <dbReference type="ARBA" id="ARBA00022670"/>
    </source>
</evidence>
<feature type="active site" evidence="11">
    <location>
        <position position="430"/>
    </location>
</feature>
<dbReference type="InterPro" id="IPR001842">
    <property type="entry name" value="Peptidase_M36"/>
</dbReference>
<dbReference type="Gene3D" id="3.10.450.490">
    <property type="match status" value="1"/>
</dbReference>
<evidence type="ECO:0000313" key="17">
    <source>
        <dbReference type="Proteomes" id="UP000799440"/>
    </source>
</evidence>
<evidence type="ECO:0000256" key="2">
    <source>
        <dbReference type="ARBA" id="ARBA00006006"/>
    </source>
</evidence>
<keyword evidence="10 13" id="KW-0865">Zymogen</keyword>
<dbReference type="GO" id="GO:0006508">
    <property type="term" value="P:proteolysis"/>
    <property type="evidence" value="ECO:0007669"/>
    <property type="project" value="UniProtKB-KW"/>
</dbReference>
<evidence type="ECO:0000256" key="13">
    <source>
        <dbReference type="RuleBase" id="RU364017"/>
    </source>
</evidence>
<dbReference type="CDD" id="cd09596">
    <property type="entry name" value="M36"/>
    <property type="match status" value="1"/>
</dbReference>
<dbReference type="SUPFAM" id="SSF55486">
    <property type="entry name" value="Metalloproteases ('zincins'), catalytic domain"/>
    <property type="match status" value="1"/>
</dbReference>
<accession>A0A6A6VE42</accession>
<keyword evidence="9 13" id="KW-0482">Metalloprotease</keyword>
<feature type="binding site" evidence="12">
    <location>
        <position position="429"/>
    </location>
    <ligand>
        <name>Zn(2+)</name>
        <dbReference type="ChEBI" id="CHEBI:29105"/>
        <note>catalytic</note>
    </ligand>
</feature>
<comment type="cofactor">
    <cofactor evidence="12">
        <name>Zn(2+)</name>
        <dbReference type="ChEBI" id="CHEBI:29105"/>
    </cofactor>
    <text evidence="12">Binds 1 zinc ion per subunit.</text>
</comment>
<dbReference type="PANTHER" id="PTHR33478">
    <property type="entry name" value="EXTRACELLULAR METALLOPROTEINASE MEP"/>
    <property type="match status" value="1"/>
</dbReference>
<feature type="binding site" evidence="12">
    <location>
        <position position="245"/>
    </location>
    <ligand>
        <name>Zn(2+)</name>
        <dbReference type="ChEBI" id="CHEBI:29105"/>
        <note>catalytic</note>
    </ligand>
</feature>
<evidence type="ECO:0000256" key="9">
    <source>
        <dbReference type="ARBA" id="ARBA00023049"/>
    </source>
</evidence>
<organism evidence="16 17">
    <name type="scientific">Sporormia fimetaria CBS 119925</name>
    <dbReference type="NCBI Taxonomy" id="1340428"/>
    <lineage>
        <taxon>Eukaryota</taxon>
        <taxon>Fungi</taxon>
        <taxon>Dikarya</taxon>
        <taxon>Ascomycota</taxon>
        <taxon>Pezizomycotina</taxon>
        <taxon>Dothideomycetes</taxon>
        <taxon>Pleosporomycetidae</taxon>
        <taxon>Pleosporales</taxon>
        <taxon>Sporormiaceae</taxon>
        <taxon>Sporormia</taxon>
    </lineage>
</organism>
<dbReference type="EMBL" id="MU006569">
    <property type="protein sequence ID" value="KAF2748483.1"/>
    <property type="molecule type" value="Genomic_DNA"/>
</dbReference>
<dbReference type="InterPro" id="IPR027268">
    <property type="entry name" value="Peptidase_M4/M1_CTD_sf"/>
</dbReference>
<dbReference type="AlphaFoldDB" id="A0A6A6VE42"/>
<dbReference type="EC" id="3.4.24.-" evidence="13"/>
<evidence type="ECO:0000313" key="16">
    <source>
        <dbReference type="EMBL" id="KAF2748483.1"/>
    </source>
</evidence>
<evidence type="ECO:0000256" key="1">
    <source>
        <dbReference type="ARBA" id="ARBA00004613"/>
    </source>
</evidence>
<reference evidence="16" key="1">
    <citation type="journal article" date="2020" name="Stud. Mycol.">
        <title>101 Dothideomycetes genomes: a test case for predicting lifestyles and emergence of pathogens.</title>
        <authorList>
            <person name="Haridas S."/>
            <person name="Albert R."/>
            <person name="Binder M."/>
            <person name="Bloem J."/>
            <person name="Labutti K."/>
            <person name="Salamov A."/>
            <person name="Andreopoulos B."/>
            <person name="Baker S."/>
            <person name="Barry K."/>
            <person name="Bills G."/>
            <person name="Bluhm B."/>
            <person name="Cannon C."/>
            <person name="Castanera R."/>
            <person name="Culley D."/>
            <person name="Daum C."/>
            <person name="Ezra D."/>
            <person name="Gonzalez J."/>
            <person name="Henrissat B."/>
            <person name="Kuo A."/>
            <person name="Liang C."/>
            <person name="Lipzen A."/>
            <person name="Lutzoni F."/>
            <person name="Magnuson J."/>
            <person name="Mondo S."/>
            <person name="Nolan M."/>
            <person name="Ohm R."/>
            <person name="Pangilinan J."/>
            <person name="Park H.-J."/>
            <person name="Ramirez L."/>
            <person name="Alfaro M."/>
            <person name="Sun H."/>
            <person name="Tritt A."/>
            <person name="Yoshinaga Y."/>
            <person name="Zwiers L.-H."/>
            <person name="Turgeon B."/>
            <person name="Goodwin S."/>
            <person name="Spatafora J."/>
            <person name="Crous P."/>
            <person name="Grigoriev I."/>
        </authorList>
    </citation>
    <scope>NUCLEOTIDE SEQUENCE</scope>
    <source>
        <strain evidence="16">CBS 119925</strain>
    </source>
</reference>
<feature type="signal peptide" evidence="13">
    <location>
        <begin position="1"/>
        <end position="18"/>
    </location>
</feature>
<dbReference type="Pfam" id="PF02128">
    <property type="entry name" value="Peptidase_M36"/>
    <property type="match status" value="1"/>
</dbReference>
<keyword evidence="8 12" id="KW-0862">Zinc</keyword>
<evidence type="ECO:0000256" key="12">
    <source>
        <dbReference type="PIRSR" id="PIRSR601842-2"/>
    </source>
</evidence>
<feature type="domain" description="FTP" evidence="15">
    <location>
        <begin position="83"/>
        <end position="132"/>
    </location>
</feature>
<dbReference type="PRINTS" id="PR00999">
    <property type="entry name" value="FUNGALYSIN"/>
</dbReference>
<evidence type="ECO:0000256" key="6">
    <source>
        <dbReference type="ARBA" id="ARBA00022729"/>
    </source>
</evidence>
<feature type="binding site" evidence="12">
    <location>
        <position position="459"/>
    </location>
    <ligand>
        <name>Zn(2+)</name>
        <dbReference type="ChEBI" id="CHEBI:29105"/>
        <note>catalytic</note>
    </ligand>
</feature>
<comment type="subcellular location">
    <subcellularLocation>
        <location evidence="1 13">Secreted</location>
    </subcellularLocation>
</comment>
<dbReference type="GO" id="GO:0005576">
    <property type="term" value="C:extracellular region"/>
    <property type="evidence" value="ECO:0007669"/>
    <property type="project" value="UniProtKB-SubCell"/>
</dbReference>
<feature type="compositionally biased region" description="Polar residues" evidence="14">
    <location>
        <begin position="289"/>
        <end position="307"/>
    </location>
</feature>
<proteinExistence type="inferred from homology"/>
<evidence type="ECO:0000256" key="14">
    <source>
        <dbReference type="SAM" id="MobiDB-lite"/>
    </source>
</evidence>
<protein>
    <recommendedName>
        <fullName evidence="13">Extracellular metalloproteinase</fullName>
        <ecNumber evidence="13">3.4.24.-</ecNumber>
    </recommendedName>
    <alternativeName>
        <fullName evidence="13">Fungalysin</fullName>
    </alternativeName>
</protein>
<evidence type="ECO:0000259" key="15">
    <source>
        <dbReference type="Pfam" id="PF07504"/>
    </source>
</evidence>
<keyword evidence="7 13" id="KW-0378">Hydrolase</keyword>
<keyword evidence="17" id="KW-1185">Reference proteome</keyword>
<comment type="similarity">
    <text evidence="2 13">Belongs to the peptidase M36 family.</text>
</comment>
<dbReference type="InterPro" id="IPR050371">
    <property type="entry name" value="Fungal_virulence_M36"/>
</dbReference>
<feature type="chain" id="PRO_5025711710" description="Extracellular metalloproteinase" evidence="13">
    <location>
        <begin position="19"/>
        <end position="635"/>
    </location>
</feature>
<keyword evidence="3 13" id="KW-0964">Secreted</keyword>
<evidence type="ECO:0000256" key="8">
    <source>
        <dbReference type="ARBA" id="ARBA00022833"/>
    </source>
</evidence>
<dbReference type="OrthoDB" id="3227768at2759"/>
<evidence type="ECO:0000256" key="7">
    <source>
        <dbReference type="ARBA" id="ARBA00022801"/>
    </source>
</evidence>
<dbReference type="GO" id="GO:0004222">
    <property type="term" value="F:metalloendopeptidase activity"/>
    <property type="evidence" value="ECO:0007669"/>
    <property type="project" value="InterPro"/>
</dbReference>
<name>A0A6A6VE42_9PLEO</name>
<sequence length="635" mass="70031">MRGSLLGALALALPFVHAHPTANPSRSLGVRRRAVVDLEQFRPKIVADFVANADIVPEDDAGLVERTPVEKATDKVKLTVMGATFRLVESYESSNGMTHVYFKQTANGIDIDNGDFNVNVKNGDIFSFGNSFYTGKIPEKLDLTKREQEDPAEAVKGAVNVLQLPIEADSATAVPKQGKKDTYAIKNTSGAEKEPEAKLVYFQKDDGTLALTWRVETDILDNWLLSYVDAKDPSTVHGVIDYAQDATYEVYPWGINDPSEGSRVVVRDPWLVQASEFGWHSDGGANYTTTRGNNGIAQSNHANSADYLNQPRPISETLDFRYPFSTNDTDWKGYANASITQLFYTANKFHDLMYLMGFNERAGNFEFNNNGARGLGADFVILNTQDGSGLNNANFATPPDGTPGRMRMYMWDTATPWRDSSFEAGVVIHEYAHGVSNRLTGGPQNSQCLGLLESGGMGEGWGDFLATAIRLKNQDNRNTNYPMGAWVNNDPRGIRAYPYSTDVSVNPHVYTDANALTRVHAIGTIWATMLYEVMWNLIDKWGKNDRDVPTFDQDGVPTDGKYLAIKLVVDAMKLQPCNPTFISARDAILDADKDLTNGANVCQIWRAFAKRGLGRDAKYAQTARIASYEIPAGVC</sequence>
<keyword evidence="5 12" id="KW-0479">Metal-binding</keyword>
<dbReference type="InterPro" id="IPR011096">
    <property type="entry name" value="FTP_domain"/>
</dbReference>
<dbReference type="PANTHER" id="PTHR33478:SF1">
    <property type="entry name" value="EXTRACELLULAR METALLOPROTEINASE MEP"/>
    <property type="match status" value="1"/>
</dbReference>
<dbReference type="Gene3D" id="3.10.170.10">
    <property type="match status" value="1"/>
</dbReference>
<evidence type="ECO:0000256" key="10">
    <source>
        <dbReference type="ARBA" id="ARBA00023145"/>
    </source>
</evidence>
<feature type="binding site" evidence="12">
    <location>
        <position position="433"/>
    </location>
    <ligand>
        <name>Zn(2+)</name>
        <dbReference type="ChEBI" id="CHEBI:29105"/>
        <note>catalytic</note>
    </ligand>
</feature>